<sequence length="128" mass="14265">MEDGERRWFGGEEKGLGGTTARALESGLGERVEIQYVGLVASKLLTQPLSIFPNDITAPENKKVPLRSSFMVAVTQGGPSVSFFVKCKRKWLTCHVKLLAWPLTAKLEWTGADLAHSKEMVRVRFVQF</sequence>
<accession>A0ABU6Z069</accession>
<gene>
    <name evidence="1" type="ORF">PIB30_003663</name>
</gene>
<keyword evidence="2" id="KW-1185">Reference proteome</keyword>
<name>A0ABU6Z069_9FABA</name>
<proteinExistence type="predicted"/>
<evidence type="ECO:0000313" key="2">
    <source>
        <dbReference type="Proteomes" id="UP001341840"/>
    </source>
</evidence>
<evidence type="ECO:0000313" key="1">
    <source>
        <dbReference type="EMBL" id="MED6216017.1"/>
    </source>
</evidence>
<reference evidence="1 2" key="1">
    <citation type="journal article" date="2023" name="Plants (Basel)">
        <title>Bridging the Gap: Combining Genomics and Transcriptomics Approaches to Understand Stylosanthes scabra, an Orphan Legume from the Brazilian Caatinga.</title>
        <authorList>
            <person name="Ferreira-Neto J.R.C."/>
            <person name="da Silva M.D."/>
            <person name="Binneck E."/>
            <person name="de Melo N.F."/>
            <person name="da Silva R.H."/>
            <person name="de Melo A.L.T.M."/>
            <person name="Pandolfi V."/>
            <person name="Bustamante F.O."/>
            <person name="Brasileiro-Vidal A.C."/>
            <person name="Benko-Iseppon A.M."/>
        </authorList>
    </citation>
    <scope>NUCLEOTIDE SEQUENCE [LARGE SCALE GENOMIC DNA]</scope>
    <source>
        <tissue evidence="1">Leaves</tissue>
    </source>
</reference>
<comment type="caution">
    <text evidence="1">The sequence shown here is derived from an EMBL/GenBank/DDBJ whole genome shotgun (WGS) entry which is preliminary data.</text>
</comment>
<dbReference type="Proteomes" id="UP001341840">
    <property type="component" value="Unassembled WGS sequence"/>
</dbReference>
<protein>
    <submittedName>
        <fullName evidence="1">Uncharacterized protein</fullName>
    </submittedName>
</protein>
<organism evidence="1 2">
    <name type="scientific">Stylosanthes scabra</name>
    <dbReference type="NCBI Taxonomy" id="79078"/>
    <lineage>
        <taxon>Eukaryota</taxon>
        <taxon>Viridiplantae</taxon>
        <taxon>Streptophyta</taxon>
        <taxon>Embryophyta</taxon>
        <taxon>Tracheophyta</taxon>
        <taxon>Spermatophyta</taxon>
        <taxon>Magnoliopsida</taxon>
        <taxon>eudicotyledons</taxon>
        <taxon>Gunneridae</taxon>
        <taxon>Pentapetalae</taxon>
        <taxon>rosids</taxon>
        <taxon>fabids</taxon>
        <taxon>Fabales</taxon>
        <taxon>Fabaceae</taxon>
        <taxon>Papilionoideae</taxon>
        <taxon>50 kb inversion clade</taxon>
        <taxon>dalbergioids sensu lato</taxon>
        <taxon>Dalbergieae</taxon>
        <taxon>Pterocarpus clade</taxon>
        <taxon>Stylosanthes</taxon>
    </lineage>
</organism>
<dbReference type="EMBL" id="JASCZI010271867">
    <property type="protein sequence ID" value="MED6216017.1"/>
    <property type="molecule type" value="Genomic_DNA"/>
</dbReference>